<dbReference type="EMBL" id="CP015136">
    <property type="protein sequence ID" value="AMY09707.1"/>
    <property type="molecule type" value="Genomic_DNA"/>
</dbReference>
<evidence type="ECO:0000256" key="7">
    <source>
        <dbReference type="SAM" id="SignalP"/>
    </source>
</evidence>
<accession>A0A143PM82</accession>
<dbReference type="InterPro" id="IPR008969">
    <property type="entry name" value="CarboxyPept-like_regulatory"/>
</dbReference>
<keyword evidence="5" id="KW-0472">Membrane</keyword>
<dbReference type="SUPFAM" id="SSF56935">
    <property type="entry name" value="Porins"/>
    <property type="match status" value="1"/>
</dbReference>
<evidence type="ECO:0000256" key="3">
    <source>
        <dbReference type="ARBA" id="ARBA00022452"/>
    </source>
</evidence>
<dbReference type="Proteomes" id="UP000076079">
    <property type="component" value="Chromosome"/>
</dbReference>
<dbReference type="InterPro" id="IPR039426">
    <property type="entry name" value="TonB-dep_rcpt-like"/>
</dbReference>
<dbReference type="GO" id="GO:0015344">
    <property type="term" value="F:siderophore uptake transmembrane transporter activity"/>
    <property type="evidence" value="ECO:0007669"/>
    <property type="project" value="TreeGrafter"/>
</dbReference>
<dbReference type="SUPFAM" id="SSF49464">
    <property type="entry name" value="Carboxypeptidase regulatory domain-like"/>
    <property type="match status" value="1"/>
</dbReference>
<name>A0A143PM82_LUTPR</name>
<feature type="domain" description="TonB-dependent transporter Oar-like beta-barrel" evidence="8">
    <location>
        <begin position="251"/>
        <end position="1090"/>
    </location>
</feature>
<organism evidence="9 10">
    <name type="scientific">Luteitalea pratensis</name>
    <dbReference type="NCBI Taxonomy" id="1855912"/>
    <lineage>
        <taxon>Bacteria</taxon>
        <taxon>Pseudomonadati</taxon>
        <taxon>Acidobacteriota</taxon>
        <taxon>Vicinamibacteria</taxon>
        <taxon>Vicinamibacterales</taxon>
        <taxon>Vicinamibacteraceae</taxon>
        <taxon>Luteitalea</taxon>
    </lineage>
</organism>
<reference evidence="9 10" key="1">
    <citation type="journal article" date="2016" name="Genome Announc.">
        <title>First Complete Genome Sequence of a Subdivision 6 Acidobacterium Strain.</title>
        <authorList>
            <person name="Huang S."/>
            <person name="Vieira S."/>
            <person name="Bunk B."/>
            <person name="Riedel T."/>
            <person name="Sproer C."/>
            <person name="Overmann J."/>
        </authorList>
    </citation>
    <scope>NUCLEOTIDE SEQUENCE [LARGE SCALE GENOMIC DNA]</scope>
    <source>
        <strain evidence="10">DSM 100886 HEG_-6_39</strain>
    </source>
</reference>
<gene>
    <name evidence="9" type="ORF">LuPra_02931</name>
</gene>
<dbReference type="GO" id="GO:0009279">
    <property type="term" value="C:cell outer membrane"/>
    <property type="evidence" value="ECO:0007669"/>
    <property type="project" value="UniProtKB-SubCell"/>
</dbReference>
<dbReference type="GO" id="GO:0044718">
    <property type="term" value="P:siderophore transmembrane transport"/>
    <property type="evidence" value="ECO:0007669"/>
    <property type="project" value="TreeGrafter"/>
</dbReference>
<dbReference type="Pfam" id="PF25183">
    <property type="entry name" value="OMP_b-brl_4"/>
    <property type="match status" value="1"/>
</dbReference>
<sequence precursor="true">MILVRTLLARGLAIALAAAVALLPANASAQALYGTIAGTVTDDSGAAIPGATVTVVNEGTGLQVSGVTDETGAYAIRNLQPGTWTVKASLQGFKEYIQTGVPVAQNDVSRVDGKLEVGALTESVTVTTDSALLKTDKADVSVNLKPADVVNLPLNQYRNYQGLMNLVPGATPTVTQNNQVDTPARALATNVNGTNNNNNVTRIDGAASINVWLPHHAGYIAPVETIETVNISTNSFDASQGMTGGAAVSVATKSGTNQFRGSAFWFRNQDNFNARQGYLTTLENPESSVDILGGTVGGPIKKNNLFFFGGWERNLEKNSFVEQFTVPTARMRQGDFSEVLAVNPNFKLYDPATGNQSTGAGRAEFPGAVIPASRISSISQTIQSQYPAPNAAGTNSGLQNNYEVARFPEAKRDNVDFKVNWNRTSANQIWAKYSMMDASVQSLFKLPFDEPGGGDTTVDLWSIGQTYTINPTLIWDATFGSNVMEHASRGPDYGTNYGLDLFKIPGTNSAGTTGPGSADPLLYSGMPQINTGLGVIGNNDGWTPVQRREFNYTFSTNVTKVAGRHEIRSGFDLVKLGLDHWQPEFNNPRGTFSFNGAITGIPGYSATIWNNYGAFLLGQMSEYGKSVQFEEMTTNEDQYGLYINDRWQVSDKLTLNAGLRWEYYPLMQRDDRSFEQLDLATFNVLFSEKSSDLGYESQKNLFAPRVGAAYRINDDTVFRAGYGRTFNPLPWSRPLRGFYPSTIAYGATGPVAAIPYGDIGLGIPPAANPDLSTGVTPLPRGVTMRTPEVGNVQRGTIDSWNVFVERRLPGEISLSTGYVGTATNNGYADLNLNYAESGGNANRQFSAQAGTADILLWGARTKARYHSLQMAVNRPFRNGLLLKGAYTFSKALNEADDDGWVGLSWNQPSQIGRNYARAGYDRPHMLQMGFVYELPWFREDSGVLAMLLKAWQINGIGSWVSGTPFSVTGDNALLNQQGGLQTGNVSGELEGNFNEAGPNGPWYDPSQFSQPGNAWGNSGRNSFRGPSNWNLDFSLFKAIPVGRYRMEFRAESSNVLNHTQWASPATADRAITSLNFMRLRTLARTPRRIQLGLRFAF</sequence>
<proteinExistence type="predicted"/>
<dbReference type="PANTHER" id="PTHR30069:SF46">
    <property type="entry name" value="OAR PROTEIN"/>
    <property type="match status" value="1"/>
</dbReference>
<keyword evidence="10" id="KW-1185">Reference proteome</keyword>
<dbReference type="Gene3D" id="2.60.40.1120">
    <property type="entry name" value="Carboxypeptidase-like, regulatory domain"/>
    <property type="match status" value="1"/>
</dbReference>
<evidence type="ECO:0000259" key="8">
    <source>
        <dbReference type="Pfam" id="PF25183"/>
    </source>
</evidence>
<evidence type="ECO:0000256" key="5">
    <source>
        <dbReference type="ARBA" id="ARBA00023136"/>
    </source>
</evidence>
<comment type="subcellular location">
    <subcellularLocation>
        <location evidence="1">Cell outer membrane</location>
        <topology evidence="1">Multi-pass membrane protein</topology>
    </subcellularLocation>
</comment>
<keyword evidence="4" id="KW-0812">Transmembrane</keyword>
<evidence type="ECO:0000256" key="1">
    <source>
        <dbReference type="ARBA" id="ARBA00004571"/>
    </source>
</evidence>
<keyword evidence="3" id="KW-1134">Transmembrane beta strand</keyword>
<dbReference type="Pfam" id="PF13620">
    <property type="entry name" value="CarboxypepD_reg"/>
    <property type="match status" value="1"/>
</dbReference>
<dbReference type="KEGG" id="abac:LuPra_02931"/>
<evidence type="ECO:0000313" key="10">
    <source>
        <dbReference type="Proteomes" id="UP000076079"/>
    </source>
</evidence>
<keyword evidence="7" id="KW-0732">Signal</keyword>
<dbReference type="InterPro" id="IPR057601">
    <property type="entry name" value="Oar-like_b-barrel"/>
</dbReference>
<feature type="signal peptide" evidence="7">
    <location>
        <begin position="1"/>
        <end position="29"/>
    </location>
</feature>
<evidence type="ECO:0000256" key="2">
    <source>
        <dbReference type="ARBA" id="ARBA00022448"/>
    </source>
</evidence>
<evidence type="ECO:0000313" key="9">
    <source>
        <dbReference type="EMBL" id="AMY09707.1"/>
    </source>
</evidence>
<keyword evidence="2" id="KW-0813">Transport</keyword>
<protein>
    <submittedName>
        <fullName evidence="9">TonB-dependent hemoglobin/transferrin/lactoferrin receptor family protein</fullName>
    </submittedName>
</protein>
<evidence type="ECO:0000256" key="4">
    <source>
        <dbReference type="ARBA" id="ARBA00022692"/>
    </source>
</evidence>
<keyword evidence="6" id="KW-0998">Cell outer membrane</keyword>
<dbReference type="AlphaFoldDB" id="A0A143PM82"/>
<dbReference type="InterPro" id="IPR036942">
    <property type="entry name" value="Beta-barrel_TonB_sf"/>
</dbReference>
<feature type="chain" id="PRO_5007511707" evidence="7">
    <location>
        <begin position="30"/>
        <end position="1097"/>
    </location>
</feature>
<keyword evidence="9" id="KW-0675">Receptor</keyword>
<evidence type="ECO:0000256" key="6">
    <source>
        <dbReference type="ARBA" id="ARBA00023237"/>
    </source>
</evidence>
<dbReference type="PANTHER" id="PTHR30069">
    <property type="entry name" value="TONB-DEPENDENT OUTER MEMBRANE RECEPTOR"/>
    <property type="match status" value="1"/>
</dbReference>
<dbReference type="Gene3D" id="2.40.170.20">
    <property type="entry name" value="TonB-dependent receptor, beta-barrel domain"/>
    <property type="match status" value="1"/>
</dbReference>
<dbReference type="STRING" id="1855912.LuPra_02931"/>
<reference evidence="10" key="2">
    <citation type="submission" date="2016-04" db="EMBL/GenBank/DDBJ databases">
        <title>First Complete Genome Sequence of a Subdivision 6 Acidobacterium.</title>
        <authorList>
            <person name="Huang S."/>
            <person name="Vieira S."/>
            <person name="Bunk B."/>
            <person name="Riedel T."/>
            <person name="Sproeer C."/>
            <person name="Overmann J."/>
        </authorList>
    </citation>
    <scope>NUCLEOTIDE SEQUENCE [LARGE SCALE GENOMIC DNA]</scope>
    <source>
        <strain evidence="10">DSM 100886 HEG_-6_39</strain>
    </source>
</reference>